<dbReference type="PRINTS" id="PR00730">
    <property type="entry name" value="THERMOLYSIN"/>
</dbReference>
<evidence type="ECO:0000259" key="8">
    <source>
        <dbReference type="Pfam" id="PF01447"/>
    </source>
</evidence>
<dbReference type="InterPro" id="IPR023612">
    <property type="entry name" value="Peptidase_M4"/>
</dbReference>
<dbReference type="InterPro" id="IPR013856">
    <property type="entry name" value="Peptidase_M4_domain"/>
</dbReference>
<evidence type="ECO:0000256" key="7">
    <source>
        <dbReference type="RuleBase" id="RU366073"/>
    </source>
</evidence>
<sequence>MTTRNQKHGVFCGIVPPHVLDRLAESEDPRHYEPARRTLEHDGALRTRRRVTAARTVSGAAAGAASDRPQRTIYDARHGNTLPGAKVHAESEGPAKDATVNRAHAGLGATFDLYFKVYGRHSIDGAGMPLNASVHYGEGYDNAFWDGEQMVFGDGDGDLFLDFTIPVDVIGHELTHGVTQHTANLEYYGQSGALNESVSDVFGSLIKQYALGQSAAQADWLIGAGLLGPGVDRGAALRSMKAPGTAYQDDVLGTDPQPATMAGYVRTSRDNGGVHINSGIPNHAFYLLATALGSNAWERAGRIWYQTLTGGELASDADFAAFARLTVASARTLYGEGDAVQAVLKAWSQVGVPTA</sequence>
<dbReference type="Pfam" id="PF02868">
    <property type="entry name" value="Peptidase_M4_C"/>
    <property type="match status" value="1"/>
</dbReference>
<evidence type="ECO:0000256" key="6">
    <source>
        <dbReference type="ARBA" id="ARBA00023049"/>
    </source>
</evidence>
<dbReference type="CDD" id="cd09597">
    <property type="entry name" value="M4_TLP"/>
    <property type="match status" value="1"/>
</dbReference>
<gene>
    <name evidence="10" type="ORF">GCM10010315_23220</name>
</gene>
<dbReference type="EC" id="3.4.24.-" evidence="7"/>
<evidence type="ECO:0000256" key="2">
    <source>
        <dbReference type="ARBA" id="ARBA00022670"/>
    </source>
</evidence>
<dbReference type="InterPro" id="IPR001570">
    <property type="entry name" value="Peptidase_M4_C_domain"/>
</dbReference>
<dbReference type="SUPFAM" id="SSF55486">
    <property type="entry name" value="Metalloproteases ('zincins'), catalytic domain"/>
    <property type="match status" value="1"/>
</dbReference>
<comment type="caution">
    <text evidence="10">The sequence shown here is derived from an EMBL/GenBank/DDBJ whole genome shotgun (WGS) entry which is preliminary data.</text>
</comment>
<protein>
    <recommendedName>
        <fullName evidence="7">Neutral metalloproteinase</fullName>
        <ecNumber evidence="7">3.4.24.-</ecNumber>
    </recommendedName>
</protein>
<reference evidence="10 11" key="1">
    <citation type="journal article" date="2019" name="Int. J. Syst. Evol. Microbiol.">
        <title>The Global Catalogue of Microorganisms (GCM) 10K type strain sequencing project: providing services to taxonomists for standard genome sequencing and annotation.</title>
        <authorList>
            <consortium name="The Broad Institute Genomics Platform"/>
            <consortium name="The Broad Institute Genome Sequencing Center for Infectious Disease"/>
            <person name="Wu L."/>
            <person name="Ma J."/>
        </authorList>
    </citation>
    <scope>NUCLEOTIDE SEQUENCE [LARGE SCALE GENOMIC DNA]</scope>
    <source>
        <strain evidence="10 11">JCM 4542</strain>
    </source>
</reference>
<dbReference type="Gene3D" id="1.10.390.10">
    <property type="entry name" value="Neutral Protease Domain 2"/>
    <property type="match status" value="1"/>
</dbReference>
<organism evidence="10 11">
    <name type="scientific">Streptomyces luteosporeus</name>
    <dbReference type="NCBI Taxonomy" id="173856"/>
    <lineage>
        <taxon>Bacteria</taxon>
        <taxon>Bacillati</taxon>
        <taxon>Actinomycetota</taxon>
        <taxon>Actinomycetes</taxon>
        <taxon>Kitasatosporales</taxon>
        <taxon>Streptomycetaceae</taxon>
        <taxon>Streptomyces</taxon>
    </lineage>
</organism>
<feature type="domain" description="Peptidase M4" evidence="8">
    <location>
        <begin position="73"/>
        <end position="180"/>
    </location>
</feature>
<dbReference type="InterPro" id="IPR052759">
    <property type="entry name" value="Metalloprotease_M4"/>
</dbReference>
<keyword evidence="4 7" id="KW-0378">Hydrolase</keyword>
<proteinExistence type="inferred from homology"/>
<comment type="cofactor">
    <cofactor evidence="7">
        <name>Zn(2+)</name>
        <dbReference type="ChEBI" id="CHEBI:29105"/>
    </cofactor>
</comment>
<evidence type="ECO:0000259" key="9">
    <source>
        <dbReference type="Pfam" id="PF02868"/>
    </source>
</evidence>
<evidence type="ECO:0000256" key="3">
    <source>
        <dbReference type="ARBA" id="ARBA00022723"/>
    </source>
</evidence>
<dbReference type="Gene3D" id="3.10.170.10">
    <property type="match status" value="1"/>
</dbReference>
<keyword evidence="6 7" id="KW-0482">Metalloprotease</keyword>
<keyword evidence="5 7" id="KW-0862">Zinc</keyword>
<dbReference type="Proteomes" id="UP001500886">
    <property type="component" value="Unassembled WGS sequence"/>
</dbReference>
<keyword evidence="11" id="KW-1185">Reference proteome</keyword>
<accession>A0ABN3TNY3</accession>
<comment type="subcellular location">
    <subcellularLocation>
        <location evidence="7">Secreted</location>
    </subcellularLocation>
</comment>
<dbReference type="InterPro" id="IPR027268">
    <property type="entry name" value="Peptidase_M4/M1_CTD_sf"/>
</dbReference>
<dbReference type="Pfam" id="PF01447">
    <property type="entry name" value="Peptidase_M4"/>
    <property type="match status" value="1"/>
</dbReference>
<name>A0ABN3TNY3_9ACTN</name>
<evidence type="ECO:0000313" key="10">
    <source>
        <dbReference type="EMBL" id="GAA2714973.1"/>
    </source>
</evidence>
<keyword evidence="3" id="KW-0479">Metal-binding</keyword>
<dbReference type="EMBL" id="BAAASL010000007">
    <property type="protein sequence ID" value="GAA2714973.1"/>
    <property type="molecule type" value="Genomic_DNA"/>
</dbReference>
<comment type="similarity">
    <text evidence="1 7">Belongs to the peptidase M4 family.</text>
</comment>
<dbReference type="PANTHER" id="PTHR43579">
    <property type="match status" value="1"/>
</dbReference>
<feature type="domain" description="Peptidase M4 C-terminal" evidence="9">
    <location>
        <begin position="183"/>
        <end position="352"/>
    </location>
</feature>
<dbReference type="PANTHER" id="PTHR43579:SF1">
    <property type="entry name" value="NEUTRAL METALLOPROTEINASE"/>
    <property type="match status" value="1"/>
</dbReference>
<evidence type="ECO:0000256" key="1">
    <source>
        <dbReference type="ARBA" id="ARBA00009388"/>
    </source>
</evidence>
<comment type="function">
    <text evidence="7">Extracellular zinc metalloprotease.</text>
</comment>
<evidence type="ECO:0000313" key="11">
    <source>
        <dbReference type="Proteomes" id="UP001500886"/>
    </source>
</evidence>
<keyword evidence="7" id="KW-0964">Secreted</keyword>
<evidence type="ECO:0000256" key="4">
    <source>
        <dbReference type="ARBA" id="ARBA00022801"/>
    </source>
</evidence>
<dbReference type="RefSeq" id="WP_344434911.1">
    <property type="nucleotide sequence ID" value="NZ_BAAASL010000007.1"/>
</dbReference>
<evidence type="ECO:0000256" key="5">
    <source>
        <dbReference type="ARBA" id="ARBA00022833"/>
    </source>
</evidence>
<keyword evidence="2 7" id="KW-0645">Protease</keyword>